<dbReference type="RefSeq" id="WP_135059584.1">
    <property type="nucleotide sequence ID" value="NZ_CP038254.1"/>
</dbReference>
<evidence type="ECO:0000256" key="1">
    <source>
        <dbReference type="SAM" id="Coils"/>
    </source>
</evidence>
<reference evidence="3 4" key="1">
    <citation type="submission" date="2019-03" db="EMBL/GenBank/DDBJ databases">
        <title>Diverse conjugative elements silence natural transformation in Legionella species.</title>
        <authorList>
            <person name="Durieux I."/>
            <person name="Ginevra C."/>
            <person name="Attaiech L."/>
            <person name="Picq K."/>
            <person name="Juan P.A."/>
            <person name="Jarraud S."/>
            <person name="Charpentier X."/>
        </authorList>
    </citation>
    <scope>NUCLEOTIDE SEQUENCE [LARGE SCALE GENOMIC DNA]</scope>
    <source>
        <strain evidence="3 4">HL-0427-4011</strain>
    </source>
</reference>
<evidence type="ECO:0000313" key="4">
    <source>
        <dbReference type="Proteomes" id="UP000295517"/>
    </source>
</evidence>
<proteinExistence type="predicted"/>
<dbReference type="EMBL" id="CP038254">
    <property type="protein sequence ID" value="QBR83105.1"/>
    <property type="molecule type" value="Genomic_DNA"/>
</dbReference>
<evidence type="ECO:0008006" key="5">
    <source>
        <dbReference type="Google" id="ProtNLM"/>
    </source>
</evidence>
<name>A0AAX1EDC6_9GAMM</name>
<sequence>MRKYKDFAESKDSSERKNAVYLFLEQMEKRYNLYDQRREKLEEKEEAELSDKEKWQLEHSEDKKDCLAEMHNAVIEAFENKDMDFGIKKIKKIKQDNPDAFKSFNMFSKSHLQDFYAECKNILKTAKEVFKAAEEQGKQIFLPPLPEKLETSYHLDNDSEFGFSDSEDDNRSSFGM</sequence>
<organism evidence="3 4">
    <name type="scientific">Legionella israelensis</name>
    <dbReference type="NCBI Taxonomy" id="454"/>
    <lineage>
        <taxon>Bacteria</taxon>
        <taxon>Pseudomonadati</taxon>
        <taxon>Pseudomonadota</taxon>
        <taxon>Gammaproteobacteria</taxon>
        <taxon>Legionellales</taxon>
        <taxon>Legionellaceae</taxon>
        <taxon>Legionella</taxon>
    </lineage>
</organism>
<gene>
    <name evidence="3" type="ORF">E3983_01270</name>
</gene>
<evidence type="ECO:0000256" key="2">
    <source>
        <dbReference type="SAM" id="MobiDB-lite"/>
    </source>
</evidence>
<dbReference type="Proteomes" id="UP000295517">
    <property type="component" value="Chromosome"/>
</dbReference>
<feature type="region of interest" description="Disordered" evidence="2">
    <location>
        <begin position="156"/>
        <end position="176"/>
    </location>
</feature>
<evidence type="ECO:0000313" key="3">
    <source>
        <dbReference type="EMBL" id="QBR83105.1"/>
    </source>
</evidence>
<keyword evidence="1" id="KW-0175">Coiled coil</keyword>
<feature type="coiled-coil region" evidence="1">
    <location>
        <begin position="24"/>
        <end position="58"/>
    </location>
</feature>
<accession>A0AAX1EDC6</accession>
<dbReference type="AlphaFoldDB" id="A0AAX1EDC6"/>
<protein>
    <recommendedName>
        <fullName evidence="5">Substrate of the Dot/Icm secretion system</fullName>
    </recommendedName>
</protein>